<comment type="similarity">
    <text evidence="2">Belongs to the SNF2/RAD54 helicase family.</text>
</comment>
<dbReference type="SUPFAM" id="SSF160481">
    <property type="entry name" value="BRK domain-like"/>
    <property type="match status" value="1"/>
</dbReference>
<dbReference type="SMART" id="SM00592">
    <property type="entry name" value="BRK"/>
    <property type="match status" value="1"/>
</dbReference>
<gene>
    <name evidence="10" type="primary">chd8</name>
</gene>
<comment type="subcellular location">
    <subcellularLocation>
        <location evidence="1">Nucleus</location>
    </subcellularLocation>
</comment>
<evidence type="ECO:0000256" key="7">
    <source>
        <dbReference type="SAM" id="MobiDB-lite"/>
    </source>
</evidence>
<dbReference type="PANTHER" id="PTHR46850:SF1">
    <property type="entry name" value="CHROMODOMAIN-HELICASE-DNA-BINDING PROTEIN 9"/>
    <property type="match status" value="1"/>
</dbReference>
<dbReference type="InterPro" id="IPR006576">
    <property type="entry name" value="BRK_domain"/>
</dbReference>
<evidence type="ECO:0000256" key="5">
    <source>
        <dbReference type="ARBA" id="ARBA00023163"/>
    </source>
</evidence>
<keyword evidence="5" id="KW-0804">Transcription</keyword>
<evidence type="ECO:0000313" key="9">
    <source>
        <dbReference type="Proteomes" id="UP000504611"/>
    </source>
</evidence>
<reference evidence="10" key="1">
    <citation type="submission" date="2025-08" db="UniProtKB">
        <authorList>
            <consortium name="RefSeq"/>
        </authorList>
    </citation>
    <scope>IDENTIFICATION</scope>
    <source>
        <tissue evidence="10">Muscle</tissue>
    </source>
</reference>
<evidence type="ECO:0000256" key="6">
    <source>
        <dbReference type="ARBA" id="ARBA00023242"/>
    </source>
</evidence>
<dbReference type="OrthoDB" id="5857104at2759"/>
<organism evidence="9 10">
    <name type="scientific">Notothenia coriiceps</name>
    <name type="common">black rockcod</name>
    <dbReference type="NCBI Taxonomy" id="8208"/>
    <lineage>
        <taxon>Eukaryota</taxon>
        <taxon>Metazoa</taxon>
        <taxon>Chordata</taxon>
        <taxon>Craniata</taxon>
        <taxon>Vertebrata</taxon>
        <taxon>Euteleostomi</taxon>
        <taxon>Actinopterygii</taxon>
        <taxon>Neopterygii</taxon>
        <taxon>Teleostei</taxon>
        <taxon>Neoteleostei</taxon>
        <taxon>Acanthomorphata</taxon>
        <taxon>Eupercaria</taxon>
        <taxon>Perciformes</taxon>
        <taxon>Notothenioidei</taxon>
        <taxon>Nototheniidae</taxon>
        <taxon>Notothenia</taxon>
    </lineage>
</organism>
<dbReference type="GO" id="GO:0006325">
    <property type="term" value="P:chromatin organization"/>
    <property type="evidence" value="ECO:0007669"/>
    <property type="project" value="UniProtKB-KW"/>
</dbReference>
<keyword evidence="3" id="KW-0156">Chromatin regulator</keyword>
<dbReference type="Gene3D" id="3.40.5.120">
    <property type="match status" value="2"/>
</dbReference>
<feature type="compositionally biased region" description="Low complexity" evidence="7">
    <location>
        <begin position="563"/>
        <end position="572"/>
    </location>
</feature>
<keyword evidence="9" id="KW-1185">Reference proteome</keyword>
<sequence>MADPIMDLFEDTPLFNLDALPDGSFTQGSSDPVEEALKLALGQVDPPTEADLMDNTGLCVSVAAPSNLDPAPVQVLTQQPVATAQTISISAAPTVVPAPAVVETVPQIQTQTTIPIVSSTNVATSSTVLLRSPLTSSPVITTTANTQQLTQITHQLTPQQLAAITQQAGGKIVILKGPQGQAQVLQTVSGATGQTTGKVIRVLSGTQFKPGMNILQGGTVLNQAGQGQAQVKVGTAGVQRLLQSPNGPVKQMVLTTMPQQTQGQTVQVNSQGQVQLQPAMQAQMQGGEQKRITLVLQQPSQGMGAGQGQQQITQVQQGGTRLVLGQLPGGKLVLQGSQLAALTQARAAGQAGGQPKVLTIQLQVQQQPNQQGGIKYQLVSGTGTPGGPQVLQITQGQGGQRVAVPLKMLLQPQTSATTSLGGTVSVVKVINTSAAGPSNTTTTPSQAIRITKAPGEPTSVRRVEILCKQEKANRIVAEAIARAKARGEKNLPRVLNQDELPATQTSPELGGTVTVVSTAKKKSGGGGSKKKSPVAGGATPKSSGGDKKGKAKTPGGATGAPGGTVIPGSGNKSKSKTKTNTITLVGAKKRKRTGSSDHSDGELSPASPTTLDDDLITVQTHTKPHGKKGDLFTSGPVCATVTPDRTVTVNERTVELRVVKGDVVPVLRGHEAGLGERGALALVLDGDGGGSSLQDLVDVLLAEAIAFIVLVHDGGDGTVQPELQTGFIQHFPLIGVPSDQTSSRMSKQRTIWEKMSTLWPPALRRGSSLSSSTSLPAERIRACKWKSEAMGSYTCRNSYISYCWIICRLARLPWYTMAFMSVHVTNSLSQLVMVESGAMIRKGPVTPASYSSDSSAMDWMVFPRPISSARIQFCLRDKTQGVISDVLGEAIDKHYANLNCMLGCPSASSSSSCLSCAADPPLMEATAAAVVVTSTSSCSSSSSVILMSRSSVYFFLFTTRLERLCWPEDKRVNTLVIDTPRVRKQTRQFSSLRGEGGDLSDDSDDEYPPANSRQSRASRRSDRHSGTGYGRTDCFRVEKHLLVYGWGRWKDILSHARCKRRLSERDVETICRVILVFCLLHYRGDENIKSFIWELITPPENGREPQTLLNHSGLSIPVPRGRKGKRVKAQSTFDIQKVEWIRKFNPDTLLLDDSYRKHLKHQCNKVLLRVRMLYYLKQEVIGEHSDAVLKGADIRDVDIWMPEMEQQEFPAGWWDTEADRSLLVGVFKHGYEMYTTMRADPCLSFLERAGRPDDKAIDAEQHTGDAELGDDADFDKYSEDPEFKPASRHAKDLFDETDSMNVDDEITVEDKVGPVITESFSSVSGACDWPSSSSLTARMRRLITAYQRSYRQVQLKIEAEAKGDRRRRRCEQASKLKEIARQERQQRWTRREECDFYRVVSTFAVQKFKKEPGLPEAGEPEFDWNRFRTFARLDKKTDESLSRYFRSFVAMCRRVCHLRTGREDVVEHPQNVAPITEERASRTLYRISLLRRLRERVLPHPLLAERLSLAPNTSELPAWWNIPEHDHQLMLGSSLHGVSRTELSIFPDPQFSFNQARDEFVLTQQSAPPPPIMPIMPNILPKVEEDMPVVKEEPAYEDSLLLGGEISAVLQSTPRSHHDGKERGQGWNIKRSKGRVGKSGERKGEGGSDSDSDSDSGSSSSGRSGSSDESGESDEERARMKMCDVDGDNSLLSMSTSQDGLLPPDPLRVDWPKDRVLINRLDSLCTLTLSGQWPTGRRYLPEAQLAPSSELGGDEMAFTRLNRKPGGTPGAPGEEGEDGEFTVKLLKEEGLKLTFSKHAMMPNGSGGEGSARKKRKDQDLSDPDGLNDPLEKTPRRRDPPTWLKENPDYEVEGDMLELLENRSKRKRRRRADKALTGSEKVKVINMRTGKKVGAAFCPMLQDLKEYLQENPDNAVAADWSETVRSSVRTKDVITSIRAGDTSRINKLIRKAGSVIGIKLDTFEAVVERRTLNRLLSIMDNPTHDLHLQLDS</sequence>
<name>A0A6I9P646_9TELE</name>
<evidence type="ECO:0000313" key="10">
    <source>
        <dbReference type="RefSeq" id="XP_010782413.1"/>
    </source>
</evidence>
<feature type="domain" description="BRK" evidence="8">
    <location>
        <begin position="1876"/>
        <end position="1920"/>
    </location>
</feature>
<evidence type="ECO:0000256" key="4">
    <source>
        <dbReference type="ARBA" id="ARBA00023015"/>
    </source>
</evidence>
<dbReference type="InterPro" id="IPR037259">
    <property type="entry name" value="BRK_sf"/>
</dbReference>
<dbReference type="PANTHER" id="PTHR46850">
    <property type="entry name" value="CHROMODOMAIN-HELICASE-DNA-BINDING PROTEIN 9"/>
    <property type="match status" value="1"/>
</dbReference>
<dbReference type="Pfam" id="PF23078">
    <property type="entry name" value="HTH_CHD6-9"/>
    <property type="match status" value="1"/>
</dbReference>
<dbReference type="RefSeq" id="XP_010782413.1">
    <property type="nucleotide sequence ID" value="XM_010784111.1"/>
</dbReference>
<dbReference type="KEGG" id="ncc:104956597"/>
<feature type="region of interest" description="Disordered" evidence="7">
    <location>
        <begin position="1611"/>
        <end position="1678"/>
    </location>
</feature>
<accession>A0A6I9P646</accession>
<dbReference type="GO" id="GO:0005634">
    <property type="term" value="C:nucleus"/>
    <property type="evidence" value="ECO:0007669"/>
    <property type="project" value="UniProtKB-SubCell"/>
</dbReference>
<feature type="compositionally biased region" description="Low complexity" evidence="7">
    <location>
        <begin position="533"/>
        <end position="543"/>
    </location>
</feature>
<evidence type="ECO:0000259" key="8">
    <source>
        <dbReference type="SMART" id="SM00592"/>
    </source>
</evidence>
<feature type="region of interest" description="Disordered" evidence="7">
    <location>
        <begin position="1261"/>
        <end position="1286"/>
    </location>
</feature>
<keyword evidence="6" id="KW-0539">Nucleus</keyword>
<evidence type="ECO:0000256" key="3">
    <source>
        <dbReference type="ARBA" id="ARBA00022853"/>
    </source>
</evidence>
<feature type="compositionally biased region" description="Basic and acidic residues" evidence="7">
    <location>
        <begin position="1274"/>
        <end position="1286"/>
    </location>
</feature>
<dbReference type="CTD" id="57680"/>
<dbReference type="Proteomes" id="UP000504611">
    <property type="component" value="Unplaced"/>
</dbReference>
<proteinExistence type="inferred from homology"/>
<dbReference type="InterPro" id="IPR056342">
    <property type="entry name" value="HTH_CHD6-9"/>
</dbReference>
<feature type="region of interest" description="Disordered" evidence="7">
    <location>
        <begin position="1793"/>
        <end position="1848"/>
    </location>
</feature>
<keyword evidence="4" id="KW-0805">Transcription regulation</keyword>
<feature type="compositionally biased region" description="Low complexity" evidence="7">
    <location>
        <begin position="1655"/>
        <end position="1668"/>
    </location>
</feature>
<feature type="region of interest" description="Disordered" evidence="7">
    <location>
        <begin position="1759"/>
        <end position="1779"/>
    </location>
</feature>
<feature type="region of interest" description="Disordered" evidence="7">
    <location>
        <begin position="987"/>
        <end position="1027"/>
    </location>
</feature>
<evidence type="ECO:0000256" key="1">
    <source>
        <dbReference type="ARBA" id="ARBA00004123"/>
    </source>
</evidence>
<evidence type="ECO:0000256" key="2">
    <source>
        <dbReference type="ARBA" id="ARBA00007025"/>
    </source>
</evidence>
<protein>
    <submittedName>
        <fullName evidence="10">Chromodomain-helicase-DNA-binding protein 8</fullName>
    </submittedName>
</protein>
<feature type="compositionally biased region" description="Basic residues" evidence="7">
    <location>
        <begin position="519"/>
        <end position="532"/>
    </location>
</feature>
<dbReference type="InterPro" id="IPR051493">
    <property type="entry name" value="CHD"/>
</dbReference>
<dbReference type="Pfam" id="PF07533">
    <property type="entry name" value="BRK"/>
    <property type="match status" value="1"/>
</dbReference>
<dbReference type="Gene3D" id="1.10.10.60">
    <property type="entry name" value="Homeodomain-like"/>
    <property type="match status" value="1"/>
</dbReference>
<feature type="compositionally biased region" description="Basic and acidic residues" evidence="7">
    <location>
        <begin position="1829"/>
        <end position="1839"/>
    </location>
</feature>
<feature type="compositionally biased region" description="Acidic residues" evidence="7">
    <location>
        <begin position="998"/>
        <end position="1007"/>
    </location>
</feature>
<feature type="region of interest" description="Disordered" evidence="7">
    <location>
        <begin position="492"/>
        <end position="614"/>
    </location>
</feature>